<keyword evidence="1 4" id="KW-0808">Transferase</keyword>
<sequence length="163" mass="18806">MTIREATTDDIDDIQRVAQDSWTDDYPDILSRESIQEGLDEWYSADRIEDSIIWSRALMVVAERDDEIVGFAHATWDHDEQEGNILRVYVAPDHRNEGLGGRLLEETRDRLTDQDVERIKAMVLEANEPGNEFYREFGFEQVSTEAIKIGGDSYTECTYVLEP</sequence>
<dbReference type="SUPFAM" id="SSF55729">
    <property type="entry name" value="Acyl-CoA N-acyltransferases (Nat)"/>
    <property type="match status" value="1"/>
</dbReference>
<reference evidence="4 5" key="1">
    <citation type="submission" date="2020-01" db="EMBL/GenBank/DDBJ databases">
        <title>Natronorubrum sp. JWXQ-INN 674 isolated from Inner Mongolia Autonomous Region of China.</title>
        <authorList>
            <person name="Xue Q."/>
        </authorList>
    </citation>
    <scope>NUCLEOTIDE SEQUENCE [LARGE SCALE GENOMIC DNA]</scope>
    <source>
        <strain evidence="4 5">JWXQ-INN-674</strain>
    </source>
</reference>
<accession>A0A6B0VGR2</accession>
<gene>
    <name evidence="4" type="ORF">GS429_00555</name>
</gene>
<keyword evidence="2" id="KW-0012">Acyltransferase</keyword>
<dbReference type="RefSeq" id="WP_160061678.1">
    <property type="nucleotide sequence ID" value="NZ_WUYX01000003.1"/>
</dbReference>
<comment type="caution">
    <text evidence="4">The sequence shown here is derived from an EMBL/GenBank/DDBJ whole genome shotgun (WGS) entry which is preliminary data.</text>
</comment>
<protein>
    <submittedName>
        <fullName evidence="4">GNAT family N-acetyltransferase</fullName>
    </submittedName>
</protein>
<dbReference type="Gene3D" id="3.40.630.30">
    <property type="match status" value="1"/>
</dbReference>
<dbReference type="InterPro" id="IPR050832">
    <property type="entry name" value="Bact_Acetyltransf"/>
</dbReference>
<evidence type="ECO:0000313" key="4">
    <source>
        <dbReference type="EMBL" id="MXV60583.1"/>
    </source>
</evidence>
<dbReference type="PANTHER" id="PTHR43877">
    <property type="entry name" value="AMINOALKYLPHOSPHONATE N-ACETYLTRANSFERASE-RELATED-RELATED"/>
    <property type="match status" value="1"/>
</dbReference>
<dbReference type="PIRSF" id="PIRSF037663">
    <property type="entry name" value="Acetyltransf_GNAT_prd"/>
    <property type="match status" value="1"/>
</dbReference>
<dbReference type="PANTHER" id="PTHR43877:SF2">
    <property type="entry name" value="AMINOALKYLPHOSPHONATE N-ACETYLTRANSFERASE-RELATED"/>
    <property type="match status" value="1"/>
</dbReference>
<dbReference type="Proteomes" id="UP000434101">
    <property type="component" value="Unassembled WGS sequence"/>
</dbReference>
<keyword evidence="5" id="KW-1185">Reference proteome</keyword>
<name>A0A6B0VGR2_9EURY</name>
<feature type="domain" description="N-acetyltransferase" evidence="3">
    <location>
        <begin position="1"/>
        <end position="163"/>
    </location>
</feature>
<evidence type="ECO:0000256" key="2">
    <source>
        <dbReference type="ARBA" id="ARBA00023315"/>
    </source>
</evidence>
<organism evidence="4 5">
    <name type="scientific">Natronorubrum halalkaliphilum</name>
    <dbReference type="NCBI Taxonomy" id="2691917"/>
    <lineage>
        <taxon>Archaea</taxon>
        <taxon>Methanobacteriati</taxon>
        <taxon>Methanobacteriota</taxon>
        <taxon>Stenosarchaea group</taxon>
        <taxon>Halobacteria</taxon>
        <taxon>Halobacteriales</taxon>
        <taxon>Natrialbaceae</taxon>
        <taxon>Natronorubrum</taxon>
    </lineage>
</organism>
<evidence type="ECO:0000259" key="3">
    <source>
        <dbReference type="PROSITE" id="PS51186"/>
    </source>
</evidence>
<dbReference type="Pfam" id="PF00583">
    <property type="entry name" value="Acetyltransf_1"/>
    <property type="match status" value="1"/>
</dbReference>
<dbReference type="InterPro" id="IPR000182">
    <property type="entry name" value="GNAT_dom"/>
</dbReference>
<dbReference type="CDD" id="cd04301">
    <property type="entry name" value="NAT_SF"/>
    <property type="match status" value="1"/>
</dbReference>
<evidence type="ECO:0000256" key="1">
    <source>
        <dbReference type="ARBA" id="ARBA00022679"/>
    </source>
</evidence>
<dbReference type="AlphaFoldDB" id="A0A6B0VGR2"/>
<dbReference type="InterPro" id="IPR016181">
    <property type="entry name" value="Acyl_CoA_acyltransferase"/>
</dbReference>
<dbReference type="GO" id="GO:0016747">
    <property type="term" value="F:acyltransferase activity, transferring groups other than amino-acyl groups"/>
    <property type="evidence" value="ECO:0007669"/>
    <property type="project" value="InterPro"/>
</dbReference>
<evidence type="ECO:0000313" key="5">
    <source>
        <dbReference type="Proteomes" id="UP000434101"/>
    </source>
</evidence>
<dbReference type="InterPro" id="IPR017255">
    <property type="entry name" value="AcTrfase_GNAT_prd"/>
</dbReference>
<dbReference type="OrthoDB" id="125295at2157"/>
<proteinExistence type="predicted"/>
<dbReference type="PROSITE" id="PS51186">
    <property type="entry name" value="GNAT"/>
    <property type="match status" value="1"/>
</dbReference>
<dbReference type="EMBL" id="WUYX01000003">
    <property type="protein sequence ID" value="MXV60583.1"/>
    <property type="molecule type" value="Genomic_DNA"/>
</dbReference>